<proteinExistence type="predicted"/>
<keyword evidence="4" id="KW-0460">Magnesium</keyword>
<keyword evidence="6" id="KW-1185">Reference proteome</keyword>
<protein>
    <submittedName>
        <fullName evidence="5">HAD-IA family hydrolase</fullName>
    </submittedName>
</protein>
<dbReference type="RefSeq" id="WP_161435390.1">
    <property type="nucleotide sequence ID" value="NZ_WXYO01000004.1"/>
</dbReference>
<accession>A0A6L9ECD5</accession>
<organism evidence="5 6">
    <name type="scientific">Poritiphilus flavus</name>
    <dbReference type="NCBI Taxonomy" id="2697053"/>
    <lineage>
        <taxon>Bacteria</taxon>
        <taxon>Pseudomonadati</taxon>
        <taxon>Bacteroidota</taxon>
        <taxon>Flavobacteriia</taxon>
        <taxon>Flavobacteriales</taxon>
        <taxon>Flavobacteriaceae</taxon>
        <taxon>Poritiphilus</taxon>
    </lineage>
</organism>
<dbReference type="NCBIfam" id="TIGR01549">
    <property type="entry name" value="HAD-SF-IA-v1"/>
    <property type="match status" value="1"/>
</dbReference>
<dbReference type="InterPro" id="IPR051400">
    <property type="entry name" value="HAD-like_hydrolase"/>
</dbReference>
<dbReference type="PANTHER" id="PTHR46470">
    <property type="entry name" value="N-ACYLNEURAMINATE-9-PHOSPHATASE"/>
    <property type="match status" value="1"/>
</dbReference>
<keyword evidence="2" id="KW-0479">Metal-binding</keyword>
<dbReference type="Pfam" id="PF13419">
    <property type="entry name" value="HAD_2"/>
    <property type="match status" value="1"/>
</dbReference>
<dbReference type="SUPFAM" id="SSF56784">
    <property type="entry name" value="HAD-like"/>
    <property type="match status" value="1"/>
</dbReference>
<comment type="caution">
    <text evidence="5">The sequence shown here is derived from an EMBL/GenBank/DDBJ whole genome shotgun (WGS) entry which is preliminary data.</text>
</comment>
<dbReference type="InterPro" id="IPR041492">
    <property type="entry name" value="HAD_2"/>
</dbReference>
<dbReference type="SFLD" id="SFLDG01129">
    <property type="entry name" value="C1.5:_HAD__Beta-PGM__Phosphata"/>
    <property type="match status" value="1"/>
</dbReference>
<dbReference type="AlphaFoldDB" id="A0A6L9ECD5"/>
<evidence type="ECO:0000256" key="4">
    <source>
        <dbReference type="ARBA" id="ARBA00022842"/>
    </source>
</evidence>
<dbReference type="Gene3D" id="1.10.150.520">
    <property type="match status" value="1"/>
</dbReference>
<dbReference type="GO" id="GO:0046872">
    <property type="term" value="F:metal ion binding"/>
    <property type="evidence" value="ECO:0007669"/>
    <property type="project" value="UniProtKB-KW"/>
</dbReference>
<evidence type="ECO:0000313" key="5">
    <source>
        <dbReference type="EMBL" id="NAS12356.1"/>
    </source>
</evidence>
<reference evidence="5 6" key="1">
    <citation type="submission" date="2020-01" db="EMBL/GenBank/DDBJ databases">
        <title>Bacteria diversity of Porities sp.</title>
        <authorList>
            <person name="Wang G."/>
        </authorList>
    </citation>
    <scope>NUCLEOTIDE SEQUENCE [LARGE SCALE GENOMIC DNA]</scope>
    <source>
        <strain evidence="5 6">R33</strain>
    </source>
</reference>
<evidence type="ECO:0000256" key="1">
    <source>
        <dbReference type="ARBA" id="ARBA00001946"/>
    </source>
</evidence>
<dbReference type="PANTHER" id="PTHR46470:SF2">
    <property type="entry name" value="GLYCERALDEHYDE 3-PHOSPHATE PHOSPHATASE"/>
    <property type="match status" value="1"/>
</dbReference>
<dbReference type="Proteomes" id="UP000475249">
    <property type="component" value="Unassembled WGS sequence"/>
</dbReference>
<evidence type="ECO:0000313" key="6">
    <source>
        <dbReference type="Proteomes" id="UP000475249"/>
    </source>
</evidence>
<dbReference type="GO" id="GO:0044281">
    <property type="term" value="P:small molecule metabolic process"/>
    <property type="evidence" value="ECO:0007669"/>
    <property type="project" value="UniProtKB-ARBA"/>
</dbReference>
<dbReference type="EMBL" id="WXYO01000004">
    <property type="protein sequence ID" value="NAS12356.1"/>
    <property type="molecule type" value="Genomic_DNA"/>
</dbReference>
<dbReference type="InterPro" id="IPR036412">
    <property type="entry name" value="HAD-like_sf"/>
</dbReference>
<dbReference type="InterPro" id="IPR023214">
    <property type="entry name" value="HAD_sf"/>
</dbReference>
<name>A0A6L9ECD5_9FLAO</name>
<comment type="cofactor">
    <cofactor evidence="1">
        <name>Mg(2+)</name>
        <dbReference type="ChEBI" id="CHEBI:18420"/>
    </cofactor>
</comment>
<gene>
    <name evidence="5" type="ORF">GTQ38_10120</name>
</gene>
<dbReference type="GO" id="GO:0016791">
    <property type="term" value="F:phosphatase activity"/>
    <property type="evidence" value="ECO:0007669"/>
    <property type="project" value="TreeGrafter"/>
</dbReference>
<dbReference type="Gene3D" id="3.40.50.1000">
    <property type="entry name" value="HAD superfamily/HAD-like"/>
    <property type="match status" value="1"/>
</dbReference>
<sequence length="218" mass="25405">MDIKVDSKTVIVFDLDDTIYNELEFLRSAYIHIARQLDPEDWRKLYVLMFSLYRNKEDVFGMLSEQYGISKTRLIKDYREHIPNIVPFRGVVELLKEIRSKGGQTGILTDGREITQMNKIRALGIENLIDHIAISEVLGSEKPDLNNYKVFMDKYAVAKYCYIADNAKKDFVTPNSLGWKTIGLMDNGLNIHSNAYQYFSKEYLPQFFIQQISEIRII</sequence>
<keyword evidence="3 5" id="KW-0378">Hydrolase</keyword>
<dbReference type="InterPro" id="IPR006439">
    <property type="entry name" value="HAD-SF_hydro_IA"/>
</dbReference>
<evidence type="ECO:0000256" key="3">
    <source>
        <dbReference type="ARBA" id="ARBA00022801"/>
    </source>
</evidence>
<evidence type="ECO:0000256" key="2">
    <source>
        <dbReference type="ARBA" id="ARBA00022723"/>
    </source>
</evidence>
<dbReference type="SFLD" id="SFLDS00003">
    <property type="entry name" value="Haloacid_Dehalogenase"/>
    <property type="match status" value="1"/>
</dbReference>